<protein>
    <submittedName>
        <fullName evidence="2">DUF4651 domain-containing protein</fullName>
    </submittedName>
</protein>
<reference evidence="3" key="1">
    <citation type="submission" date="2022-10" db="EMBL/GenBank/DDBJ databases">
        <title>Streptococcus didelphis as causative of fatal infections in opossums (Didelphis albiventris).</title>
        <authorList>
            <person name="Breyer G.M."/>
            <person name="Da Silva M.E.R.J."/>
            <person name="Siqueira F.M."/>
        </authorList>
    </citation>
    <scope>NUCLEOTIDE SEQUENCE [LARGE SCALE GENOMIC DNA]</scope>
    <source>
        <strain evidence="3">LBVP101/21</strain>
    </source>
</reference>
<sequence>MNKNKYKSLSKLLGLSAFMVTALVFKEKYQDYQKTKMIAEIRQFFSEIGAISVLYINEAQSDASCVRGGIVMADDREFSFSYQKGDLTYQEETK</sequence>
<keyword evidence="3" id="KW-1185">Reference proteome</keyword>
<keyword evidence="1" id="KW-0732">Signal</keyword>
<dbReference type="RefSeq" id="WP_018367001.1">
    <property type="nucleotide sequence ID" value="NZ_CP104407.1"/>
</dbReference>
<accession>A0ABY9LIW1</accession>
<dbReference type="InterPro" id="IPR028105">
    <property type="entry name" value="DUF4651"/>
</dbReference>
<name>A0ABY9LIW1_9STRE</name>
<dbReference type="Pfam" id="PF15513">
    <property type="entry name" value="DUF4651"/>
    <property type="match status" value="1"/>
</dbReference>
<evidence type="ECO:0000313" key="2">
    <source>
        <dbReference type="EMBL" id="WMB28763.1"/>
    </source>
</evidence>
<evidence type="ECO:0000313" key="3">
    <source>
        <dbReference type="Proteomes" id="UP001238096"/>
    </source>
</evidence>
<feature type="signal peptide" evidence="1">
    <location>
        <begin position="1"/>
        <end position="22"/>
    </location>
</feature>
<proteinExistence type="predicted"/>
<evidence type="ECO:0000256" key="1">
    <source>
        <dbReference type="SAM" id="SignalP"/>
    </source>
</evidence>
<organism evidence="2 3">
    <name type="scientific">Streptococcus didelphis</name>
    <dbReference type="NCBI Taxonomy" id="102886"/>
    <lineage>
        <taxon>Bacteria</taxon>
        <taxon>Bacillati</taxon>
        <taxon>Bacillota</taxon>
        <taxon>Bacilli</taxon>
        <taxon>Lactobacillales</taxon>
        <taxon>Streptococcaceae</taxon>
        <taxon>Streptococcus</taxon>
    </lineage>
</organism>
<gene>
    <name evidence="2" type="ORF">N1496_04785</name>
</gene>
<dbReference type="Proteomes" id="UP001238096">
    <property type="component" value="Chromosome"/>
</dbReference>
<dbReference type="Gene3D" id="3.10.450.400">
    <property type="entry name" value="Uncharacterised protein PF15513, DUF4651"/>
    <property type="match status" value="1"/>
</dbReference>
<dbReference type="EMBL" id="CP110509">
    <property type="protein sequence ID" value="WMB28763.1"/>
    <property type="molecule type" value="Genomic_DNA"/>
</dbReference>
<feature type="chain" id="PRO_5047431202" evidence="1">
    <location>
        <begin position="23"/>
        <end position="94"/>
    </location>
</feature>